<dbReference type="eggNOG" id="COG0824">
    <property type="taxonomic scope" value="Bacteria"/>
</dbReference>
<keyword evidence="4" id="KW-1185">Reference proteome</keyword>
<dbReference type="RefSeq" id="WP_013505951.1">
    <property type="nucleotide sequence ID" value="NC_014836.1"/>
</dbReference>
<organism evidence="3 4">
    <name type="scientific">Desulfurispirillum indicum (strain ATCC BAA-1389 / DSM 22839 / S5)</name>
    <dbReference type="NCBI Taxonomy" id="653733"/>
    <lineage>
        <taxon>Bacteria</taxon>
        <taxon>Pseudomonadati</taxon>
        <taxon>Chrysiogenota</taxon>
        <taxon>Chrysiogenia</taxon>
        <taxon>Chrysiogenales</taxon>
        <taxon>Chrysiogenaceae</taxon>
        <taxon>Desulfurispirillum</taxon>
    </lineage>
</organism>
<dbReference type="InterPro" id="IPR006684">
    <property type="entry name" value="YbgC/YbaW"/>
</dbReference>
<dbReference type="InterPro" id="IPR050563">
    <property type="entry name" value="4-hydroxybenzoyl-CoA_TE"/>
</dbReference>
<dbReference type="Proteomes" id="UP000002572">
    <property type="component" value="Chromosome"/>
</dbReference>
<evidence type="ECO:0000256" key="2">
    <source>
        <dbReference type="ARBA" id="ARBA00022801"/>
    </source>
</evidence>
<dbReference type="EMBL" id="CP002432">
    <property type="protein sequence ID" value="ADU66070.1"/>
    <property type="molecule type" value="Genomic_DNA"/>
</dbReference>
<dbReference type="NCBIfam" id="TIGR00051">
    <property type="entry name" value="YbgC/FadM family acyl-CoA thioesterase"/>
    <property type="match status" value="1"/>
</dbReference>
<name>E6W5N9_DESIS</name>
<dbReference type="PIRSF" id="PIRSF003230">
    <property type="entry name" value="YbgC"/>
    <property type="match status" value="1"/>
</dbReference>
<accession>E6W5N9</accession>
<dbReference type="PANTHER" id="PTHR31793:SF27">
    <property type="entry name" value="NOVEL THIOESTERASE SUPERFAMILY DOMAIN AND SAPOSIN A-TYPE DOMAIN CONTAINING PROTEIN (0610012H03RIK)"/>
    <property type="match status" value="1"/>
</dbReference>
<dbReference type="InterPro" id="IPR029069">
    <property type="entry name" value="HotDog_dom_sf"/>
</dbReference>
<reference evidence="3 4" key="1">
    <citation type="submission" date="2010-12" db="EMBL/GenBank/DDBJ databases">
        <title>Complete sequence of Desulfurispirillum indicum S5.</title>
        <authorList>
            <consortium name="US DOE Joint Genome Institute"/>
            <person name="Lucas S."/>
            <person name="Copeland A."/>
            <person name="Lapidus A."/>
            <person name="Cheng J.-F."/>
            <person name="Goodwin L."/>
            <person name="Pitluck S."/>
            <person name="Chertkov O."/>
            <person name="Held B."/>
            <person name="Detter J.C."/>
            <person name="Han C."/>
            <person name="Tapia R."/>
            <person name="Land M."/>
            <person name="Hauser L."/>
            <person name="Kyrpides N."/>
            <person name="Ivanova N."/>
            <person name="Mikhailova N."/>
            <person name="Haggblom M."/>
            <person name="Rauschenbach I."/>
            <person name="Bini E."/>
            <person name="Woyke T."/>
        </authorList>
    </citation>
    <scope>NUCLEOTIDE SEQUENCE [LARGE SCALE GENOMIC DNA]</scope>
    <source>
        <strain evidence="4">ATCC BAA-1389 / DSM 22839 / S5</strain>
    </source>
</reference>
<dbReference type="KEGG" id="din:Selin_1335"/>
<dbReference type="STRING" id="653733.Selin_1335"/>
<evidence type="ECO:0000313" key="3">
    <source>
        <dbReference type="EMBL" id="ADU66070.1"/>
    </source>
</evidence>
<protein>
    <submittedName>
        <fullName evidence="3">Thioesterase superfamily protein</fullName>
    </submittedName>
</protein>
<comment type="similarity">
    <text evidence="1">Belongs to the 4-hydroxybenzoyl-CoA thioesterase family.</text>
</comment>
<dbReference type="SUPFAM" id="SSF54637">
    <property type="entry name" value="Thioesterase/thiol ester dehydrase-isomerase"/>
    <property type="match status" value="1"/>
</dbReference>
<dbReference type="AlphaFoldDB" id="E6W5N9"/>
<dbReference type="Gene3D" id="3.10.129.10">
    <property type="entry name" value="Hotdog Thioesterase"/>
    <property type="match status" value="1"/>
</dbReference>
<sequence length="142" mass="16139">MPSSTFSIILTVRDYECDFQGIVNNAVYMNYLEHARHEFVKSRGLDVVKLAQENINLVLVKAEIEYRASLRSGDTFRVSVHMEPISRVRFLFVQQIHRQSDGKLIIDACMTGASIDEYGKPKAFDEITALLVRDSCQPDPEA</sequence>
<proteinExistence type="inferred from homology"/>
<keyword evidence="2" id="KW-0378">Hydrolase</keyword>
<dbReference type="GO" id="GO:0047617">
    <property type="term" value="F:fatty acyl-CoA hydrolase activity"/>
    <property type="evidence" value="ECO:0007669"/>
    <property type="project" value="TreeGrafter"/>
</dbReference>
<gene>
    <name evidence="3" type="ordered locus">Selin_1335</name>
</gene>
<dbReference type="CDD" id="cd00586">
    <property type="entry name" value="4HBT"/>
    <property type="match status" value="1"/>
</dbReference>
<evidence type="ECO:0000313" key="4">
    <source>
        <dbReference type="Proteomes" id="UP000002572"/>
    </source>
</evidence>
<dbReference type="PANTHER" id="PTHR31793">
    <property type="entry name" value="4-HYDROXYBENZOYL-COA THIOESTERASE FAMILY MEMBER"/>
    <property type="match status" value="1"/>
</dbReference>
<dbReference type="InParanoid" id="E6W5N9"/>
<evidence type="ECO:0000256" key="1">
    <source>
        <dbReference type="ARBA" id="ARBA00005953"/>
    </source>
</evidence>
<dbReference type="HOGENOM" id="CLU_101141_7_3_0"/>
<dbReference type="Pfam" id="PF13279">
    <property type="entry name" value="4HBT_2"/>
    <property type="match status" value="1"/>
</dbReference>
<dbReference type="OrthoDB" id="9799036at2"/>